<evidence type="ECO:0000313" key="3">
    <source>
        <dbReference type="Proteomes" id="UP001344817"/>
    </source>
</evidence>
<reference evidence="2" key="1">
    <citation type="submission" date="2024-01" db="EMBL/GenBank/DDBJ databases">
        <title>Genome sequence of Mycoplasma ciconiae type strain DSM 25251.</title>
        <authorList>
            <person name="Spergser J."/>
        </authorList>
    </citation>
    <scope>NUCLEOTIDE SEQUENCE [LARGE SCALE GENOMIC DNA]</scope>
    <source>
        <strain evidence="2">DSM 25251</strain>
    </source>
</reference>
<organism evidence="2 3">
    <name type="scientific">Mycoplasmopsis ciconiae</name>
    <dbReference type="NCBI Taxonomy" id="561067"/>
    <lineage>
        <taxon>Bacteria</taxon>
        <taxon>Bacillati</taxon>
        <taxon>Mycoplasmatota</taxon>
        <taxon>Mycoplasmoidales</taxon>
        <taxon>Metamycoplasmataceae</taxon>
        <taxon>Mycoplasmopsis</taxon>
    </lineage>
</organism>
<name>A0ABU7ML81_9BACT</name>
<evidence type="ECO:0000313" key="2">
    <source>
        <dbReference type="EMBL" id="MEE3928279.1"/>
    </source>
</evidence>
<sequence length="148" mass="17988">MKNKKYKPLPLRTRIRYVFLGKYPLERKYAPKIIEFIFMSLTQAYILFATILIFYLLNKYQFFKDKEDNLEKFIQEIKSFEYRLFFTALFVCYLVFIVLGIHAFYILDKTEEGKIFTILAFVFGLLFLSIFSILFSFLAYWKNEIVYE</sequence>
<dbReference type="RefSeq" id="WP_330500692.1">
    <property type="nucleotide sequence ID" value="NZ_JAZDWZ010000004.1"/>
</dbReference>
<comment type="caution">
    <text evidence="2">The sequence shown here is derived from an EMBL/GenBank/DDBJ whole genome shotgun (WGS) entry which is preliminary data.</text>
</comment>
<evidence type="ECO:0000256" key="1">
    <source>
        <dbReference type="SAM" id="Phobius"/>
    </source>
</evidence>
<protein>
    <submittedName>
        <fullName evidence="2">Uncharacterized protein</fullName>
    </submittedName>
</protein>
<keyword evidence="1" id="KW-0812">Transmembrane</keyword>
<dbReference type="EMBL" id="JAZDWZ010000004">
    <property type="protein sequence ID" value="MEE3928279.1"/>
    <property type="molecule type" value="Genomic_DNA"/>
</dbReference>
<keyword evidence="1" id="KW-1133">Transmembrane helix</keyword>
<gene>
    <name evidence="2" type="ORF">V2E24_01645</name>
</gene>
<accession>A0ABU7ML81</accession>
<feature type="transmembrane region" description="Helical" evidence="1">
    <location>
        <begin position="36"/>
        <end position="57"/>
    </location>
</feature>
<feature type="transmembrane region" description="Helical" evidence="1">
    <location>
        <begin position="84"/>
        <end position="107"/>
    </location>
</feature>
<keyword evidence="3" id="KW-1185">Reference proteome</keyword>
<proteinExistence type="predicted"/>
<keyword evidence="1" id="KW-0472">Membrane</keyword>
<dbReference type="Proteomes" id="UP001344817">
    <property type="component" value="Unassembled WGS sequence"/>
</dbReference>
<feature type="transmembrane region" description="Helical" evidence="1">
    <location>
        <begin position="119"/>
        <end position="141"/>
    </location>
</feature>